<accession>A0A8I2YC63</accession>
<dbReference type="Proteomes" id="UP000683000">
    <property type="component" value="Unassembled WGS sequence"/>
</dbReference>
<dbReference type="AlphaFoldDB" id="A0A8I2YC63"/>
<evidence type="ECO:0000313" key="1">
    <source>
        <dbReference type="EMBL" id="KAG6369205.1"/>
    </source>
</evidence>
<organism evidence="1 2">
    <name type="scientific">Boletus reticuloceps</name>
    <dbReference type="NCBI Taxonomy" id="495285"/>
    <lineage>
        <taxon>Eukaryota</taxon>
        <taxon>Fungi</taxon>
        <taxon>Dikarya</taxon>
        <taxon>Basidiomycota</taxon>
        <taxon>Agaricomycotina</taxon>
        <taxon>Agaricomycetes</taxon>
        <taxon>Agaricomycetidae</taxon>
        <taxon>Boletales</taxon>
        <taxon>Boletineae</taxon>
        <taxon>Boletaceae</taxon>
        <taxon>Boletoideae</taxon>
        <taxon>Boletus</taxon>
    </lineage>
</organism>
<keyword evidence="2" id="KW-1185">Reference proteome</keyword>
<name>A0A8I2YC63_9AGAM</name>
<comment type="caution">
    <text evidence="1">The sequence shown here is derived from an EMBL/GenBank/DDBJ whole genome shotgun (WGS) entry which is preliminary data.</text>
</comment>
<reference evidence="1" key="1">
    <citation type="submission" date="2021-03" db="EMBL/GenBank/DDBJ databases">
        <title>Evolutionary innovations through gain and loss of genes in the ectomycorrhizal Boletales.</title>
        <authorList>
            <person name="Wu G."/>
            <person name="Miyauchi S."/>
            <person name="Morin E."/>
            <person name="Yang Z.-L."/>
            <person name="Xu J."/>
            <person name="Martin F.M."/>
        </authorList>
    </citation>
    <scope>NUCLEOTIDE SEQUENCE</scope>
    <source>
        <strain evidence="1">BR01</strain>
    </source>
</reference>
<dbReference type="EMBL" id="JAGFBS010000099">
    <property type="protein sequence ID" value="KAG6369205.1"/>
    <property type="molecule type" value="Genomic_DNA"/>
</dbReference>
<evidence type="ECO:0000313" key="2">
    <source>
        <dbReference type="Proteomes" id="UP000683000"/>
    </source>
</evidence>
<gene>
    <name evidence="1" type="ORF">JVT61DRAFT_15640</name>
</gene>
<proteinExistence type="predicted"/>
<protein>
    <submittedName>
        <fullName evidence="1">Uncharacterized protein</fullName>
    </submittedName>
</protein>
<sequence length="79" mass="9285">MLQTEPESLKNKIDVFGIERCSKLKNNLRLQREQAQEMTVIWQNGMTLHNIGHLTSQSNHIKDVKKYLEDVKHKLKVTQ</sequence>